<proteinExistence type="predicted"/>
<evidence type="ECO:0000259" key="2">
    <source>
        <dbReference type="Pfam" id="PF01261"/>
    </source>
</evidence>
<dbReference type="Gene3D" id="3.20.20.150">
    <property type="entry name" value="Divalent-metal-dependent TIM barrel enzymes"/>
    <property type="match status" value="1"/>
</dbReference>
<dbReference type="RefSeq" id="WP_183835262.1">
    <property type="nucleotide sequence ID" value="NZ_JACHDN010000001.1"/>
</dbReference>
<dbReference type="PANTHER" id="PTHR12110:SF41">
    <property type="entry name" value="INOSOSE DEHYDRATASE"/>
    <property type="match status" value="1"/>
</dbReference>
<gene>
    <name evidence="3" type="ORF">HNR08_004208</name>
</gene>
<name>A0A7W8WCE3_9CELL</name>
<evidence type="ECO:0000256" key="1">
    <source>
        <dbReference type="ARBA" id="ARBA00023277"/>
    </source>
</evidence>
<dbReference type="InterPro" id="IPR050312">
    <property type="entry name" value="IolE/XylAMocC-like"/>
</dbReference>
<accession>A0A7W8WCE3</accession>
<protein>
    <submittedName>
        <fullName evidence="3">Sugar phosphate isomerase/epimerase</fullName>
    </submittedName>
</protein>
<feature type="domain" description="Xylose isomerase-like TIM barrel" evidence="2">
    <location>
        <begin position="27"/>
        <end position="237"/>
    </location>
</feature>
<reference evidence="3 4" key="1">
    <citation type="submission" date="2020-08" db="EMBL/GenBank/DDBJ databases">
        <title>Sequencing the genomes of 1000 actinobacteria strains.</title>
        <authorList>
            <person name="Klenk H.-P."/>
        </authorList>
    </citation>
    <scope>NUCLEOTIDE SEQUENCE [LARGE SCALE GENOMIC DNA]</scope>
    <source>
        <strain evidence="3 4">DSM 9581</strain>
    </source>
</reference>
<comment type="caution">
    <text evidence="3">The sequence shown here is derived from an EMBL/GenBank/DDBJ whole genome shotgun (WGS) entry which is preliminary data.</text>
</comment>
<sequence>MPATPRLSVQLYSVREQVAADPDATLARLAGLGFDAVEPFALLDRPAALAAALARHGLSAPSAQAPFLSDDIEFGGRRVPLPPLAMTLDAARAVGAEILVDPMVPADRWRDRDEVARTADRLNAAAETAAGVGLRVGYHNHAFEFATGDDGVSAYEHLVSLLDPRVVLEVDVYWAAVARQDVPALLCRLGDRVRALHVKDGPLVPDPFAGPGGYDPAALGQVPAGEGELPLTAILAAAPHAELDVVEFDHAPGDPFAAVAASAAFVRGARGVGGPG</sequence>
<evidence type="ECO:0000313" key="4">
    <source>
        <dbReference type="Proteomes" id="UP000564629"/>
    </source>
</evidence>
<dbReference type="SUPFAM" id="SSF51658">
    <property type="entry name" value="Xylose isomerase-like"/>
    <property type="match status" value="1"/>
</dbReference>
<dbReference type="Proteomes" id="UP000564629">
    <property type="component" value="Unassembled WGS sequence"/>
</dbReference>
<dbReference type="InterPro" id="IPR036237">
    <property type="entry name" value="Xyl_isomerase-like_sf"/>
</dbReference>
<keyword evidence="1" id="KW-0119">Carbohydrate metabolism</keyword>
<organism evidence="3 4">
    <name type="scientific">Cellulomonas hominis</name>
    <dbReference type="NCBI Taxonomy" id="156981"/>
    <lineage>
        <taxon>Bacteria</taxon>
        <taxon>Bacillati</taxon>
        <taxon>Actinomycetota</taxon>
        <taxon>Actinomycetes</taxon>
        <taxon>Micrococcales</taxon>
        <taxon>Cellulomonadaceae</taxon>
        <taxon>Cellulomonas</taxon>
    </lineage>
</organism>
<dbReference type="AlphaFoldDB" id="A0A7W8WCE3"/>
<dbReference type="Pfam" id="PF01261">
    <property type="entry name" value="AP_endonuc_2"/>
    <property type="match status" value="1"/>
</dbReference>
<dbReference type="GO" id="GO:0016853">
    <property type="term" value="F:isomerase activity"/>
    <property type="evidence" value="ECO:0007669"/>
    <property type="project" value="UniProtKB-KW"/>
</dbReference>
<evidence type="ECO:0000313" key="3">
    <source>
        <dbReference type="EMBL" id="MBB5475472.1"/>
    </source>
</evidence>
<dbReference type="InterPro" id="IPR013022">
    <property type="entry name" value="Xyl_isomerase-like_TIM-brl"/>
</dbReference>
<keyword evidence="3" id="KW-0413">Isomerase</keyword>
<dbReference type="EMBL" id="JACHDN010000001">
    <property type="protein sequence ID" value="MBB5475472.1"/>
    <property type="molecule type" value="Genomic_DNA"/>
</dbReference>
<dbReference type="PANTHER" id="PTHR12110">
    <property type="entry name" value="HYDROXYPYRUVATE ISOMERASE"/>
    <property type="match status" value="1"/>
</dbReference>